<keyword evidence="2" id="KW-1185">Reference proteome</keyword>
<dbReference type="EMBL" id="CP042467">
    <property type="protein sequence ID" value="QED26735.1"/>
    <property type="molecule type" value="Genomic_DNA"/>
</dbReference>
<reference evidence="1 2" key="1">
    <citation type="submission" date="2019-08" db="EMBL/GenBank/DDBJ databases">
        <authorList>
            <person name="Liang Q."/>
        </authorList>
    </citation>
    <scope>NUCLEOTIDE SEQUENCE [LARGE SCALE GENOMIC DNA]</scope>
    <source>
        <strain evidence="1 2">V1718</strain>
    </source>
</reference>
<dbReference type="AlphaFoldDB" id="A0A5B8XMF0"/>
<organism evidence="1 2">
    <name type="scientific">Microvenator marinus</name>
    <dbReference type="NCBI Taxonomy" id="2600177"/>
    <lineage>
        <taxon>Bacteria</taxon>
        <taxon>Deltaproteobacteria</taxon>
        <taxon>Bradymonadales</taxon>
        <taxon>Microvenatoraceae</taxon>
        <taxon>Microvenator</taxon>
    </lineage>
</organism>
<dbReference type="PROSITE" id="PS51257">
    <property type="entry name" value="PROKAR_LIPOPROTEIN"/>
    <property type="match status" value="1"/>
</dbReference>
<name>A0A5B8XMF0_9DELT</name>
<dbReference type="RefSeq" id="WP_146958421.1">
    <property type="nucleotide sequence ID" value="NZ_CP042467.1"/>
</dbReference>
<proteinExistence type="predicted"/>
<evidence type="ECO:0000313" key="2">
    <source>
        <dbReference type="Proteomes" id="UP000321595"/>
    </source>
</evidence>
<dbReference type="KEGG" id="bbae:FRD01_05645"/>
<protein>
    <submittedName>
        <fullName evidence="1">Uncharacterized protein</fullName>
    </submittedName>
</protein>
<dbReference type="Proteomes" id="UP000321595">
    <property type="component" value="Chromosome"/>
</dbReference>
<evidence type="ECO:0000313" key="1">
    <source>
        <dbReference type="EMBL" id="QED26735.1"/>
    </source>
</evidence>
<gene>
    <name evidence="1" type="ORF">FRD01_05645</name>
</gene>
<sequence length="190" mass="21802">MKTPNYILVFALVASACSDDATSTPWQFQEEPPLEEEPIVEPETPDYNAQWAGIWRVDQPTHALYEATWYEFRSDGTLLELQTEYLGGDGLMEIGFVSRCNRYTDASNSSPTCLEWSPTCTFGDSWRAADEHTLLISGECSDSQDRTIELTFDSNTKQPTEIMVENEEWAHNGFQWQWTQCDDLENCRLF</sequence>
<accession>A0A5B8XMF0</accession>